<feature type="domain" description="DUF7108" evidence="2">
    <location>
        <begin position="3"/>
        <end position="85"/>
    </location>
</feature>
<dbReference type="KEGG" id="hae:halTADL_1646"/>
<dbReference type="Proteomes" id="UP000198888">
    <property type="component" value="Unassembled WGS sequence"/>
</dbReference>
<feature type="domain" description="DUF7108" evidence="3">
    <location>
        <begin position="92"/>
        <end position="179"/>
    </location>
</feature>
<dbReference type="OrthoDB" id="203809at2157"/>
<dbReference type="InterPro" id="IPR055532">
    <property type="entry name" value="DUF7108_N"/>
</dbReference>
<feature type="region of interest" description="Disordered" evidence="1">
    <location>
        <begin position="1"/>
        <end position="30"/>
    </location>
</feature>
<dbReference type="Pfam" id="PF23420">
    <property type="entry name" value="DUF7108_C"/>
    <property type="match status" value="1"/>
</dbReference>
<dbReference type="Pfam" id="PF23418">
    <property type="entry name" value="DUF7108"/>
    <property type="match status" value="1"/>
</dbReference>
<reference evidence="4 5" key="1">
    <citation type="submission" date="2016-10" db="EMBL/GenBank/DDBJ databases">
        <authorList>
            <person name="de Groot N.N."/>
        </authorList>
    </citation>
    <scope>NUCLEOTIDE SEQUENCE [LARGE SCALE GENOMIC DNA]</scope>
    <source>
        <strain evidence="4 5">DSM 22187</strain>
    </source>
</reference>
<evidence type="ECO:0000259" key="3">
    <source>
        <dbReference type="Pfam" id="PF23420"/>
    </source>
</evidence>
<dbReference type="RefSeq" id="WP_089672712.1">
    <property type="nucleotide sequence ID" value="NZ_CP024845.1"/>
</dbReference>
<proteinExistence type="predicted"/>
<dbReference type="EMBL" id="FNYR01000013">
    <property type="protein sequence ID" value="SEI95273.1"/>
    <property type="molecule type" value="Genomic_DNA"/>
</dbReference>
<dbReference type="AlphaFoldDB" id="A0A1H6US68"/>
<evidence type="ECO:0000259" key="2">
    <source>
        <dbReference type="Pfam" id="PF23418"/>
    </source>
</evidence>
<dbReference type="GeneID" id="35002435"/>
<name>A0A1H6US68_9EURY</name>
<gene>
    <name evidence="4" type="ORF">SAMN05444271_11345</name>
</gene>
<organism evidence="4 5">
    <name type="scientific">Halohasta litchfieldiae</name>
    <dbReference type="NCBI Taxonomy" id="1073996"/>
    <lineage>
        <taxon>Archaea</taxon>
        <taxon>Methanobacteriati</taxon>
        <taxon>Methanobacteriota</taxon>
        <taxon>Stenosarchaea group</taxon>
        <taxon>Halobacteria</taxon>
        <taxon>Halobacteriales</taxon>
        <taxon>Haloferacaceae</taxon>
        <taxon>Halohasta</taxon>
    </lineage>
</organism>
<evidence type="ECO:0000313" key="4">
    <source>
        <dbReference type="EMBL" id="SEI95273.1"/>
    </source>
</evidence>
<evidence type="ECO:0000313" key="5">
    <source>
        <dbReference type="Proteomes" id="UP000198888"/>
    </source>
</evidence>
<accession>A0A2H4Q232</accession>
<accession>A0A1H6US68</accession>
<keyword evidence="5" id="KW-1185">Reference proteome</keyword>
<sequence length="185" mass="20993">MSELPADTVEDAERLTKLARQVGNSDEADAYRQRREEALAAHAYTARVREEDETLVLYPDEWLDDGTVVLDRIEDTDRAVEIPLGDAHDEGTFEEIEAHNDALVEAVAEEYDPEHAENVRAFADFMGNHYLARVDSATDEQIEEFTTEYYERNAWPDKKQQEVVETSLEHVFAVSEADCPSPASE</sequence>
<evidence type="ECO:0008006" key="6">
    <source>
        <dbReference type="Google" id="ProtNLM"/>
    </source>
</evidence>
<dbReference type="InterPro" id="IPR056494">
    <property type="entry name" value="DUF7108_C"/>
</dbReference>
<evidence type="ECO:0000256" key="1">
    <source>
        <dbReference type="SAM" id="MobiDB-lite"/>
    </source>
</evidence>
<protein>
    <recommendedName>
        <fullName evidence="6">RnhA operon protein</fullName>
    </recommendedName>
</protein>
<dbReference type="STRING" id="1073996.SAMN05444271_11345"/>